<dbReference type="InterPro" id="IPR042278">
    <property type="entry name" value="Mfa-like_1_N"/>
</dbReference>
<dbReference type="EMBL" id="VZAH01000133">
    <property type="protein sequence ID" value="MQP15394.1"/>
    <property type="molecule type" value="Genomic_DNA"/>
</dbReference>
<organism evidence="2 3">
    <name type="scientific">Segatella copri</name>
    <dbReference type="NCBI Taxonomy" id="165179"/>
    <lineage>
        <taxon>Bacteria</taxon>
        <taxon>Pseudomonadati</taxon>
        <taxon>Bacteroidota</taxon>
        <taxon>Bacteroidia</taxon>
        <taxon>Bacteroidales</taxon>
        <taxon>Prevotellaceae</taxon>
        <taxon>Segatella</taxon>
    </lineage>
</organism>
<keyword evidence="1" id="KW-0732">Signal</keyword>
<feature type="signal peptide" evidence="1">
    <location>
        <begin position="1"/>
        <end position="23"/>
    </location>
</feature>
<dbReference type="Gene3D" id="2.60.40.2630">
    <property type="match status" value="1"/>
</dbReference>
<evidence type="ECO:0000313" key="2">
    <source>
        <dbReference type="EMBL" id="MQP15394.1"/>
    </source>
</evidence>
<feature type="chain" id="PRO_5026105867" evidence="1">
    <location>
        <begin position="24"/>
        <end position="963"/>
    </location>
</feature>
<comment type="caution">
    <text evidence="2">The sequence shown here is derived from an EMBL/GenBank/DDBJ whole genome shotgun (WGS) entry which is preliminary data.</text>
</comment>
<accession>A0A6G1VS51</accession>
<dbReference type="Gene3D" id="2.60.40.2620">
    <property type="entry name" value="Fimbrillin-like"/>
    <property type="match status" value="2"/>
</dbReference>
<dbReference type="CDD" id="cd13121">
    <property type="entry name" value="BF2867_like_C"/>
    <property type="match status" value="1"/>
</dbReference>
<reference evidence="2 3" key="1">
    <citation type="submission" date="2019-09" db="EMBL/GenBank/DDBJ databases">
        <title>Distinct polysaccharide growth profiles of human intestinal Prevotella copri isolates.</title>
        <authorList>
            <person name="Fehlner-Peach H."/>
            <person name="Magnabosco C."/>
            <person name="Raghavan V."/>
            <person name="Scher J.U."/>
            <person name="Tett A."/>
            <person name="Cox L.M."/>
            <person name="Gottsegen C."/>
            <person name="Watters A."/>
            <person name="Wiltshire- Gordon J.D."/>
            <person name="Segata N."/>
            <person name="Bonneau R."/>
            <person name="Littman D.R."/>
        </authorList>
    </citation>
    <scope>NUCLEOTIDE SEQUENCE [LARGE SCALE GENOMIC DNA]</scope>
    <source>
        <strain evidence="3">iAA917</strain>
    </source>
</reference>
<dbReference type="CDD" id="cd13120">
    <property type="entry name" value="BF2867_like_N"/>
    <property type="match status" value="2"/>
</dbReference>
<evidence type="ECO:0000313" key="3">
    <source>
        <dbReference type="Proteomes" id="UP000477980"/>
    </source>
</evidence>
<sequence length="963" mass="103836">MMKKTYKSSLLALSVLASFTSCSESESLQQANLSKDKITFHATLDNSWKPLSPASSSRAAIAAATEKGPIVVPTPFGKPLYLHSVVQDGIHIWSKEGKPITRSGAPLEDVEHERVAQTRGTMSTKIGDYGSFGVTAIYKEGENNVLLLDNAEAENTDGEFWGFTNNSNARWPIGSTVSFHAYAPHSSADKSMLTYGVDKDNVQTQIAYTASTTADDIINQPDLIVATNTGSRQPTDADEAVQLDFYHALTAVSFAIDKDLADVVGKGGKMTSVTLKGIPNKGNCNLSVSATANVPTAAWTMENETGDYTFDLSNANVVVGEKDQALTSDNQTLMMIPQTLPEGAELCFNLEINGATQEWKVPLKGQVWEAGKSIIYKLSSNSINMLDDAKIVYPGTWTAHSFPKTSFGENDVVGLYVVNKFNQIVAENVQLTKTKGEENTFTWKTKDNKNFSFSPDNKYFAYYPYSESMTKGEGTAATAKDFFKTKISSLSNDGNVVADQSDKETLLAQDFQVAKGTVGPEAGSIVFNMEHQVGLAVMNLKSKTVVETRQFTKDTYKYYYGEGEKPAAADYHDFTIDLMASDQFEVNKPYHADDTGKKYLQIIPIGQSLTYKASDQTTSEIPTGWGKLTGENFSLSPSANQSVVEKEFRPDYNREFYRLARLYTNNTYDKGQIDEFSIPEITQYKLECWGAASWGADQTTYGGGYSYGNYVATVKNKILYVCAGGEGVRGGYNSNPNDFHVGGKGGYNGGGNAGNGYSGKYWYVYNQCGGGNGGGGATHIAFKSGLLTVFEKTYQDDVLLVAGGQGGATAYDDYDLSLPIYSFGGGKTGAGVYAPFIPINDGVNPNGVNMGGLPVSEENHDNALFGRGMDGRSSYSDTYSGTRGNGGGGGGLWGGLSYQGTNQRSDCSGGGGCGYVNSTHLQNPSTIEGNQEFLSPSRTKEMGHKGGGAAQISWLPLQLTRVK</sequence>
<gene>
    <name evidence="2" type="ORF">F7D25_13480</name>
</gene>
<dbReference type="AlphaFoldDB" id="A0A6G1VS51"/>
<dbReference type="PROSITE" id="PS51257">
    <property type="entry name" value="PROKAR_LIPOPROTEIN"/>
    <property type="match status" value="1"/>
</dbReference>
<dbReference type="OrthoDB" id="1164152at2"/>
<evidence type="ECO:0000256" key="1">
    <source>
        <dbReference type="SAM" id="SignalP"/>
    </source>
</evidence>
<name>A0A6G1VS51_9BACT</name>
<dbReference type="Proteomes" id="UP000477980">
    <property type="component" value="Unassembled WGS sequence"/>
</dbReference>
<protein>
    <submittedName>
        <fullName evidence="2">Fimbrillin family protein</fullName>
    </submittedName>
</protein>
<proteinExistence type="predicted"/>